<evidence type="ECO:0000259" key="1">
    <source>
        <dbReference type="PROSITE" id="PS50075"/>
    </source>
</evidence>
<dbReference type="Proteomes" id="UP000051861">
    <property type="component" value="Unassembled WGS sequence"/>
</dbReference>
<accession>A0A0S7XJB4</accession>
<dbReference type="Gene3D" id="1.10.1200.10">
    <property type="entry name" value="ACP-like"/>
    <property type="match status" value="1"/>
</dbReference>
<dbReference type="Pfam" id="PF00550">
    <property type="entry name" value="PP-binding"/>
    <property type="match status" value="1"/>
</dbReference>
<evidence type="ECO:0000313" key="3">
    <source>
        <dbReference type="Proteomes" id="UP000051861"/>
    </source>
</evidence>
<comment type="caution">
    <text evidence="2">The sequence shown here is derived from an EMBL/GenBank/DDBJ whole genome shotgun (WGS) entry which is preliminary data.</text>
</comment>
<reference evidence="2 3" key="1">
    <citation type="journal article" date="2015" name="Microbiome">
        <title>Genomic resolution of linkages in carbon, nitrogen, and sulfur cycling among widespread estuary sediment bacteria.</title>
        <authorList>
            <person name="Baker B.J."/>
            <person name="Lazar C.S."/>
            <person name="Teske A.P."/>
            <person name="Dick G.J."/>
        </authorList>
    </citation>
    <scope>NUCLEOTIDE SEQUENCE [LARGE SCALE GENOMIC DNA]</scope>
    <source>
        <strain evidence="2">DG_54_3</strain>
    </source>
</reference>
<protein>
    <recommendedName>
        <fullName evidence="1">Carrier domain-containing protein</fullName>
    </recommendedName>
</protein>
<name>A0A0S7XJB4_UNCSA</name>
<dbReference type="EMBL" id="LIZX01000273">
    <property type="protein sequence ID" value="KPJ62347.1"/>
    <property type="molecule type" value="Genomic_DNA"/>
</dbReference>
<dbReference type="AlphaFoldDB" id="A0A0S7XJB4"/>
<sequence length="78" mass="8801">MKEELIAYIKKEFVEDPDEEIDDATPLISSGLIDSLSIVSLVAFIDKKFGVKIPDEKGVVENFETVNKIIETINECRK</sequence>
<dbReference type="PROSITE" id="PS50075">
    <property type="entry name" value="CARRIER"/>
    <property type="match status" value="1"/>
</dbReference>
<gene>
    <name evidence="2" type="ORF">AMJ44_15730</name>
</gene>
<dbReference type="InterPro" id="IPR009081">
    <property type="entry name" value="PP-bd_ACP"/>
</dbReference>
<dbReference type="SUPFAM" id="SSF47336">
    <property type="entry name" value="ACP-like"/>
    <property type="match status" value="1"/>
</dbReference>
<proteinExistence type="predicted"/>
<dbReference type="InterPro" id="IPR036736">
    <property type="entry name" value="ACP-like_sf"/>
</dbReference>
<evidence type="ECO:0000313" key="2">
    <source>
        <dbReference type="EMBL" id="KPJ62347.1"/>
    </source>
</evidence>
<feature type="domain" description="Carrier" evidence="1">
    <location>
        <begin position="1"/>
        <end position="77"/>
    </location>
</feature>
<organism evidence="2 3">
    <name type="scientific">candidate division WOR-1 bacterium DG_54_3</name>
    <dbReference type="NCBI Taxonomy" id="1703775"/>
    <lineage>
        <taxon>Bacteria</taxon>
        <taxon>Bacillati</taxon>
        <taxon>Saganbacteria</taxon>
    </lineage>
</organism>